<accession>A0AA85FQE1</accession>
<reference evidence="2" key="1">
    <citation type="submission" date="2022-06" db="EMBL/GenBank/DDBJ databases">
        <authorList>
            <person name="Berger JAMES D."/>
            <person name="Berger JAMES D."/>
        </authorList>
    </citation>
    <scope>NUCLEOTIDE SEQUENCE [LARGE SCALE GENOMIC DNA]</scope>
</reference>
<name>A0AA85FQE1_9TREM</name>
<dbReference type="Proteomes" id="UP000050792">
    <property type="component" value="Unassembled WGS sequence"/>
</dbReference>
<evidence type="ECO:0000313" key="2">
    <source>
        <dbReference type="Proteomes" id="UP000050792"/>
    </source>
</evidence>
<organism evidence="2 3">
    <name type="scientific">Schistosoma rodhaini</name>
    <dbReference type="NCBI Taxonomy" id="6188"/>
    <lineage>
        <taxon>Eukaryota</taxon>
        <taxon>Metazoa</taxon>
        <taxon>Spiralia</taxon>
        <taxon>Lophotrochozoa</taxon>
        <taxon>Platyhelminthes</taxon>
        <taxon>Trematoda</taxon>
        <taxon>Digenea</taxon>
        <taxon>Strigeidida</taxon>
        <taxon>Schistosomatoidea</taxon>
        <taxon>Schistosomatidae</taxon>
        <taxon>Schistosoma</taxon>
    </lineage>
</organism>
<sequence>MVDLCIKLLLVTLCLQIIPYECQINVVTKVNNSGLSNESTNVSTLSNPVESVSLHYCRSARGINQSDPNSVLKDENIIKVVEHSQQSNVINMRNGTKNHSDDIVHLKYDQPINNQAGSLFDLPVQVNPKAVLDLYSDIKKKGLARRIVKRKKIRYGESANNNKTNMKIITRRIKRVLEKIHSDNASSAEAENKRTVVRVKGKKIANTEDTNTLNDWKSLLRRKKEDMKRVLIKRVKAKKSDEENEIKSTKSKQRIIVNKIRGHLRNLTDNEKKRIRISKLLYCFHF</sequence>
<evidence type="ECO:0008006" key="4">
    <source>
        <dbReference type="Google" id="ProtNLM"/>
    </source>
</evidence>
<keyword evidence="1" id="KW-0732">Signal</keyword>
<feature type="chain" id="PRO_5041693020" description="Ribosome biogenesis protein NOP53" evidence="1">
    <location>
        <begin position="17"/>
        <end position="286"/>
    </location>
</feature>
<reference evidence="3" key="2">
    <citation type="submission" date="2023-11" db="UniProtKB">
        <authorList>
            <consortium name="WormBaseParasite"/>
        </authorList>
    </citation>
    <scope>IDENTIFICATION</scope>
</reference>
<evidence type="ECO:0000256" key="1">
    <source>
        <dbReference type="SAM" id="SignalP"/>
    </source>
</evidence>
<proteinExistence type="predicted"/>
<keyword evidence="2" id="KW-1185">Reference proteome</keyword>
<feature type="signal peptide" evidence="1">
    <location>
        <begin position="1"/>
        <end position="16"/>
    </location>
</feature>
<protein>
    <recommendedName>
        <fullName evidence="4">Ribosome biogenesis protein NOP53</fullName>
    </recommendedName>
</protein>
<dbReference type="AlphaFoldDB" id="A0AA85FQE1"/>
<evidence type="ECO:0000313" key="3">
    <source>
        <dbReference type="WBParaSite" id="SRDH1_61700.1"/>
    </source>
</evidence>
<dbReference type="WBParaSite" id="SRDH1_61700.1">
    <property type="protein sequence ID" value="SRDH1_61700.1"/>
    <property type="gene ID" value="SRDH1_61700"/>
</dbReference>